<feature type="non-terminal residue" evidence="1">
    <location>
        <position position="1"/>
    </location>
</feature>
<evidence type="ECO:0000313" key="1">
    <source>
        <dbReference type="EMBL" id="ENN82311.1"/>
    </source>
</evidence>
<dbReference type="HOGENOM" id="CLU_2673639_0_0_1"/>
<dbReference type="Pfam" id="PF16087">
    <property type="entry name" value="DUF4817"/>
    <property type="match status" value="1"/>
</dbReference>
<dbReference type="AlphaFoldDB" id="N6UNL5"/>
<sequence length="75" mass="8563">MFTNIKYADMLLVMGECHSNLAEAVRTHTNRFPNRRQPSGHVLRRLIQRARGTGRLAPRIEIESGRPRGARVPDI</sequence>
<dbReference type="InterPro" id="IPR032135">
    <property type="entry name" value="DUF4817"/>
</dbReference>
<name>N6UNL5_DENPD</name>
<gene>
    <name evidence="1" type="ORF">YQE_01313</name>
</gene>
<dbReference type="OMA" id="SEEYCEM"/>
<proteinExistence type="predicted"/>
<reference evidence="1" key="1">
    <citation type="journal article" date="2013" name="Genome Biol.">
        <title>Draft genome of the mountain pine beetle, Dendroctonus ponderosae Hopkins, a major forest pest.</title>
        <authorList>
            <person name="Keeling C.I."/>
            <person name="Yuen M.M."/>
            <person name="Liao N.Y."/>
            <person name="Docking T.R."/>
            <person name="Chan S.K."/>
            <person name="Taylor G.A."/>
            <person name="Palmquist D.L."/>
            <person name="Jackman S.D."/>
            <person name="Nguyen A."/>
            <person name="Li M."/>
            <person name="Henderson H."/>
            <person name="Janes J.K."/>
            <person name="Zhao Y."/>
            <person name="Pandoh P."/>
            <person name="Moore R."/>
            <person name="Sperling F.A."/>
            <person name="Huber D.P."/>
            <person name="Birol I."/>
            <person name="Jones S.J."/>
            <person name="Bohlmann J."/>
        </authorList>
    </citation>
    <scope>NUCLEOTIDE SEQUENCE</scope>
</reference>
<accession>N6UNL5</accession>
<organism evidence="1">
    <name type="scientific">Dendroctonus ponderosae</name>
    <name type="common">Mountain pine beetle</name>
    <dbReference type="NCBI Taxonomy" id="77166"/>
    <lineage>
        <taxon>Eukaryota</taxon>
        <taxon>Metazoa</taxon>
        <taxon>Ecdysozoa</taxon>
        <taxon>Arthropoda</taxon>
        <taxon>Hexapoda</taxon>
        <taxon>Insecta</taxon>
        <taxon>Pterygota</taxon>
        <taxon>Neoptera</taxon>
        <taxon>Endopterygota</taxon>
        <taxon>Coleoptera</taxon>
        <taxon>Polyphaga</taxon>
        <taxon>Cucujiformia</taxon>
        <taxon>Curculionidae</taxon>
        <taxon>Scolytinae</taxon>
        <taxon>Dendroctonus</taxon>
    </lineage>
</organism>
<protein>
    <submittedName>
        <fullName evidence="1">Uncharacterized protein</fullName>
    </submittedName>
</protein>
<dbReference type="EMBL" id="KB739304">
    <property type="protein sequence ID" value="ENN82311.1"/>
    <property type="molecule type" value="Genomic_DNA"/>
</dbReference>